<sequence>MSSTWSNTIPLDKVAPFIYYAMTSKPLYPKQESVEDEEEEEEEKVVEVGEEDVEKPSGDTGETSKVGETKKTWADLPIDFKKQMTLTLDDKSKTDFQLSCKDNKAVVDGNPVHLTRVKIMTQPKRWFRHTKFVCEKTQKANKYQPSTESASVKLHRNDAAEMLMRCFKNSNSQVNHLWIQGNDKAYQGMPKYLARIMGRVEDRQKEGYTALWKVKWLSWIDVAVENDMFAEFMAHLDPKYLKTLYINNSHVDMDELKYVMRMEQWRGLKELKITFPVTFDLQYFYQFSKIEIMVSKLLPLEFADFMKNFMATHATNMAYFVILSDQNIIPGFKEYVCQQFEPYPFDDGKVEDTDQMNQNPCRRFKLPGSKDHVLMVNFGHKAVIGNVSRENLVANAMALFMTKLNIKATKTWDV</sequence>
<evidence type="ECO:0000256" key="1">
    <source>
        <dbReference type="SAM" id="MobiDB-lite"/>
    </source>
</evidence>
<organism evidence="3 4">
    <name type="scientific">Caenorhabditis briggsae</name>
    <dbReference type="NCBI Taxonomy" id="6238"/>
    <lineage>
        <taxon>Eukaryota</taxon>
        <taxon>Metazoa</taxon>
        <taxon>Ecdysozoa</taxon>
        <taxon>Nematoda</taxon>
        <taxon>Chromadorea</taxon>
        <taxon>Rhabditida</taxon>
        <taxon>Rhabditina</taxon>
        <taxon>Rhabditomorpha</taxon>
        <taxon>Rhabditoidea</taxon>
        <taxon>Rhabditidae</taxon>
        <taxon>Peloderinae</taxon>
        <taxon>Caenorhabditis</taxon>
    </lineage>
</organism>
<evidence type="ECO:0000259" key="2">
    <source>
        <dbReference type="Pfam" id="PF01827"/>
    </source>
</evidence>
<dbReference type="KEGG" id="cbr:CBG_05603"/>
<dbReference type="InterPro" id="IPR002900">
    <property type="entry name" value="DUF38/FTH_CAE_spp"/>
</dbReference>
<proteinExistence type="predicted"/>
<dbReference type="EMBL" id="CP090895">
    <property type="protein sequence ID" value="ULT92733.1"/>
    <property type="molecule type" value="Genomic_DNA"/>
</dbReference>
<accession>A0AAE9A7L8</accession>
<dbReference type="PANTHER" id="PTHR23015">
    <property type="entry name" value="UNCHARACTERIZED C.ELEGANS PROTEIN"/>
    <property type="match status" value="1"/>
</dbReference>
<reference evidence="3 4" key="1">
    <citation type="submission" date="2022-02" db="EMBL/GenBank/DDBJ databases">
        <title>Chromosome-level reference genomes for two strains of Caenorhabditis briggsae: an improved platform for comparative genomics.</title>
        <authorList>
            <person name="Stevens L."/>
            <person name="Andersen E.C."/>
        </authorList>
    </citation>
    <scope>NUCLEOTIDE SEQUENCE [LARGE SCALE GENOMIC DNA]</scope>
    <source>
        <strain evidence="3">QX1410_ONT</strain>
        <tissue evidence="3">Whole-organism</tissue>
    </source>
</reference>
<evidence type="ECO:0000313" key="3">
    <source>
        <dbReference type="EMBL" id="ULT92733.1"/>
    </source>
</evidence>
<feature type="compositionally biased region" description="Acidic residues" evidence="1">
    <location>
        <begin position="34"/>
        <end position="53"/>
    </location>
</feature>
<gene>
    <name evidence="3" type="ORF">L3Y34_010074</name>
</gene>
<dbReference type="Proteomes" id="UP000827892">
    <property type="component" value="Chromosome V"/>
</dbReference>
<dbReference type="InterPro" id="IPR040161">
    <property type="entry name" value="FB224"/>
</dbReference>
<protein>
    <recommendedName>
        <fullName evidence="2">DUF38 domain-containing protein</fullName>
    </recommendedName>
</protein>
<dbReference type="OMA" id="FMATHAT"/>
<dbReference type="AlphaFoldDB" id="A0AAE9A7L8"/>
<name>A0AAE9A7L8_CAEBR</name>
<feature type="domain" description="DUF38" evidence="2">
    <location>
        <begin position="225"/>
        <end position="308"/>
    </location>
</feature>
<feature type="region of interest" description="Disordered" evidence="1">
    <location>
        <begin position="29"/>
        <end position="66"/>
    </location>
</feature>
<evidence type="ECO:0000313" key="4">
    <source>
        <dbReference type="Proteomes" id="UP000827892"/>
    </source>
</evidence>
<dbReference type="PANTHER" id="PTHR23015:SF25">
    <property type="entry name" value="DUF38 DOMAIN-CONTAINING PROTEIN-RELATED"/>
    <property type="match status" value="1"/>
</dbReference>
<dbReference type="Pfam" id="PF01827">
    <property type="entry name" value="FTH"/>
    <property type="match status" value="1"/>
</dbReference>